<keyword evidence="14" id="KW-1185">Reference proteome</keyword>
<feature type="transmembrane region" description="Helical" evidence="12">
    <location>
        <begin position="78"/>
        <end position="101"/>
    </location>
</feature>
<keyword evidence="10" id="KW-0408">Iron</keyword>
<evidence type="ECO:0000313" key="13">
    <source>
        <dbReference type="EMBL" id="UXY16987.1"/>
    </source>
</evidence>
<dbReference type="PANTHER" id="PTHR43141:SF5">
    <property type="entry name" value="CYTOCHROME BD-I UBIQUINOL OXIDASE SUBUNIT 2"/>
    <property type="match status" value="1"/>
</dbReference>
<keyword evidence="5" id="KW-0349">Heme</keyword>
<feature type="transmembrane region" description="Helical" evidence="12">
    <location>
        <begin position="296"/>
        <end position="315"/>
    </location>
</feature>
<evidence type="ECO:0000256" key="1">
    <source>
        <dbReference type="ARBA" id="ARBA00004651"/>
    </source>
</evidence>
<feature type="transmembrane region" description="Helical" evidence="12">
    <location>
        <begin position="335"/>
        <end position="354"/>
    </location>
</feature>
<sequence length="379" mass="41024">MMFDYETLKLVWWGAITLLLLGFALTGGWDLGVATLLPWVGRTDEERRVALNAIGPTWEGNQTWLITFGAALFAAWPLVYAAAFSVLYVALVFTLFALFLRPVGFDYRSKLADPRWRSGWDWGLFVGGVFPALVFGMAIGNLFVGLPFRFDDTLRVSYHGGFLDLFNVFGVLCGLLSVLLLALHGAAYLYLRSDAAVAERARRAVIVAGVLVAALFGMLGLVLHGITGYALTGIADVNGVVTPLQKAVTRAPGLWLARFDQSPALWLAPGAGMAAALLAGLAAWRRWRWCTLAGSSGAVTGVIVTAALALFPFVLPSSSDPRSSLTVWDAVSSQRTLGLMLVVIGLFLPLIALYTGWVYRVMRGTVTVAHIRRDPHAGY</sequence>
<dbReference type="Pfam" id="PF02322">
    <property type="entry name" value="Cyt_bd_oxida_II"/>
    <property type="match status" value="1"/>
</dbReference>
<name>A0ABY6DRN0_9NEIS</name>
<gene>
    <name evidence="13" type="primary">cydB</name>
    <name evidence="13" type="ORF">N8I74_08250</name>
</gene>
<feature type="transmembrane region" description="Helical" evidence="12">
    <location>
        <begin position="122"/>
        <end position="148"/>
    </location>
</feature>
<keyword evidence="6 12" id="KW-0812">Transmembrane</keyword>
<keyword evidence="7" id="KW-0479">Metal-binding</keyword>
<dbReference type="NCBIfam" id="TIGR00203">
    <property type="entry name" value="cydB"/>
    <property type="match status" value="1"/>
</dbReference>
<dbReference type="RefSeq" id="WP_263126414.1">
    <property type="nucleotide sequence ID" value="NZ_CP106753.1"/>
</dbReference>
<dbReference type="InterPro" id="IPR003317">
    <property type="entry name" value="Cyt-d_oxidase_su2"/>
</dbReference>
<evidence type="ECO:0000256" key="11">
    <source>
        <dbReference type="ARBA" id="ARBA00023136"/>
    </source>
</evidence>
<keyword evidence="3" id="KW-0813">Transport</keyword>
<dbReference type="PIRSF" id="PIRSF000267">
    <property type="entry name" value="Cyt_oxidse_sub2"/>
    <property type="match status" value="1"/>
</dbReference>
<evidence type="ECO:0000256" key="4">
    <source>
        <dbReference type="ARBA" id="ARBA00022475"/>
    </source>
</evidence>
<dbReference type="PANTHER" id="PTHR43141">
    <property type="entry name" value="CYTOCHROME BD2 SUBUNIT II"/>
    <property type="match status" value="1"/>
</dbReference>
<evidence type="ECO:0000256" key="2">
    <source>
        <dbReference type="ARBA" id="ARBA00007543"/>
    </source>
</evidence>
<evidence type="ECO:0000256" key="5">
    <source>
        <dbReference type="ARBA" id="ARBA00022617"/>
    </source>
</evidence>
<keyword evidence="9 12" id="KW-1133">Transmembrane helix</keyword>
<keyword evidence="8" id="KW-0249">Electron transport</keyword>
<evidence type="ECO:0000256" key="12">
    <source>
        <dbReference type="SAM" id="Phobius"/>
    </source>
</evidence>
<dbReference type="EMBL" id="CP106753">
    <property type="protein sequence ID" value="UXY16987.1"/>
    <property type="molecule type" value="Genomic_DNA"/>
</dbReference>
<feature type="transmembrane region" description="Helical" evidence="12">
    <location>
        <begin position="203"/>
        <end position="226"/>
    </location>
</feature>
<feature type="transmembrane region" description="Helical" evidence="12">
    <location>
        <begin position="168"/>
        <end position="191"/>
    </location>
</feature>
<comment type="subcellular location">
    <subcellularLocation>
        <location evidence="1">Cell membrane</location>
        <topology evidence="1">Multi-pass membrane protein</topology>
    </subcellularLocation>
</comment>
<dbReference type="Proteomes" id="UP001061302">
    <property type="component" value="Chromosome"/>
</dbReference>
<evidence type="ECO:0000256" key="6">
    <source>
        <dbReference type="ARBA" id="ARBA00022692"/>
    </source>
</evidence>
<evidence type="ECO:0000256" key="7">
    <source>
        <dbReference type="ARBA" id="ARBA00022723"/>
    </source>
</evidence>
<evidence type="ECO:0000313" key="14">
    <source>
        <dbReference type="Proteomes" id="UP001061302"/>
    </source>
</evidence>
<evidence type="ECO:0000256" key="8">
    <source>
        <dbReference type="ARBA" id="ARBA00022982"/>
    </source>
</evidence>
<protein>
    <submittedName>
        <fullName evidence="13">Cytochrome d ubiquinol oxidase subunit II</fullName>
    </submittedName>
</protein>
<comment type="similarity">
    <text evidence="2">Belongs to the cytochrome ubiquinol oxidase subunit 2 family.</text>
</comment>
<keyword evidence="11 12" id="KW-0472">Membrane</keyword>
<reference evidence="13" key="1">
    <citation type="submission" date="2022-10" db="EMBL/GenBank/DDBJ databases">
        <title>Chitiniphilus purpureus sp. nov., a novel chitin-degrading bacterium isolated from crawfish pond sediment.</title>
        <authorList>
            <person name="Li K."/>
        </authorList>
    </citation>
    <scope>NUCLEOTIDE SEQUENCE</scope>
    <source>
        <strain evidence="13">CD1</strain>
    </source>
</reference>
<evidence type="ECO:0000256" key="10">
    <source>
        <dbReference type="ARBA" id="ARBA00023004"/>
    </source>
</evidence>
<proteinExistence type="inferred from homology"/>
<accession>A0ABY6DRN0</accession>
<evidence type="ECO:0000256" key="3">
    <source>
        <dbReference type="ARBA" id="ARBA00022448"/>
    </source>
</evidence>
<evidence type="ECO:0000256" key="9">
    <source>
        <dbReference type="ARBA" id="ARBA00022989"/>
    </source>
</evidence>
<feature type="transmembrane region" description="Helical" evidence="12">
    <location>
        <begin position="264"/>
        <end position="284"/>
    </location>
</feature>
<keyword evidence="4" id="KW-1003">Cell membrane</keyword>
<organism evidence="13 14">
    <name type="scientific">Chitiniphilus purpureus</name>
    <dbReference type="NCBI Taxonomy" id="2981137"/>
    <lineage>
        <taxon>Bacteria</taxon>
        <taxon>Pseudomonadati</taxon>
        <taxon>Pseudomonadota</taxon>
        <taxon>Betaproteobacteria</taxon>
        <taxon>Neisseriales</taxon>
        <taxon>Chitinibacteraceae</taxon>
        <taxon>Chitiniphilus</taxon>
    </lineage>
</organism>